<dbReference type="PROSITE" id="PS51689">
    <property type="entry name" value="SAM_RNA_A_N6_MT"/>
    <property type="match status" value="1"/>
</dbReference>
<dbReference type="InterPro" id="IPR011530">
    <property type="entry name" value="rRNA_adenine_dimethylase"/>
</dbReference>
<keyword evidence="5 7" id="KW-0949">S-adenosyl-L-methionine</keyword>
<dbReference type="Pfam" id="PF00398">
    <property type="entry name" value="RrnaAD"/>
    <property type="match status" value="1"/>
</dbReference>
<dbReference type="OrthoDB" id="9814755at2"/>
<dbReference type="SMART" id="SM00650">
    <property type="entry name" value="rADc"/>
    <property type="match status" value="1"/>
</dbReference>
<feature type="binding site" evidence="7 8">
    <location>
        <position position="13"/>
    </location>
    <ligand>
        <name>S-adenosyl-L-methionine</name>
        <dbReference type="ChEBI" id="CHEBI:59789"/>
    </ligand>
</feature>
<evidence type="ECO:0000313" key="11">
    <source>
        <dbReference type="Proteomes" id="UP000179797"/>
    </source>
</evidence>
<dbReference type="Gene3D" id="3.40.50.150">
    <property type="entry name" value="Vaccinia Virus protein VP39"/>
    <property type="match status" value="1"/>
</dbReference>
<dbReference type="InterPro" id="IPR029063">
    <property type="entry name" value="SAM-dependent_MTases_sf"/>
</dbReference>
<feature type="binding site" evidence="7 8">
    <location>
        <position position="106"/>
    </location>
    <ligand>
        <name>S-adenosyl-L-methionine</name>
        <dbReference type="ChEBI" id="CHEBI:59789"/>
    </ligand>
</feature>
<organism evidence="10 11">
    <name type="scientific">Flammeovirga pacifica</name>
    <dbReference type="NCBI Taxonomy" id="915059"/>
    <lineage>
        <taxon>Bacteria</taxon>
        <taxon>Pseudomonadati</taxon>
        <taxon>Bacteroidota</taxon>
        <taxon>Cytophagia</taxon>
        <taxon>Cytophagales</taxon>
        <taxon>Flammeovirgaceae</taxon>
        <taxon>Flammeovirga</taxon>
    </lineage>
</organism>
<comment type="similarity">
    <text evidence="7">Belongs to the class I-like SAM-binding methyltransferase superfamily. rRNA adenine N(6)-methyltransferase family. RsmA subfamily.</text>
</comment>
<feature type="binding site" evidence="7 8">
    <location>
        <position position="63"/>
    </location>
    <ligand>
        <name>S-adenosyl-L-methionine</name>
        <dbReference type="ChEBI" id="CHEBI:59789"/>
    </ligand>
</feature>
<dbReference type="RefSeq" id="WP_044221988.1">
    <property type="nucleotide sequence ID" value="NZ_JRYR02000001.1"/>
</dbReference>
<dbReference type="FunFam" id="1.10.8.100:FF:000001">
    <property type="entry name" value="Ribosomal RNA small subunit methyltransferase A"/>
    <property type="match status" value="1"/>
</dbReference>
<sequence length="261" mass="29514">MANVKPKKHLGQHFLEDMQIADDIVNAMTQHGGYKEIYEIGPGTGVLTTRLLKDERYKTTVVEIDTESVDYLKDVVGLPEDQIIGGDFLKLDFDKIAPHPVGLIGNFPYNISTQIYFKVLEHKNQITECVGMIQKEVAERICCKTGGRTAGILTILVQAFFDVEYLFTVPPTVFNPPPKVESAVISLKRNNRKELNCDEKLFFKVVKQAFSTRRKTLRNAMKPFGLPADFVKKDIFSLRAEALSVDDFIQLTEEIEAIRNS</sequence>
<keyword evidence="6 7" id="KW-0694">RNA-binding</keyword>
<dbReference type="InterPro" id="IPR020598">
    <property type="entry name" value="rRNA_Ade_methylase_Trfase_N"/>
</dbReference>
<feature type="binding site" evidence="7 8">
    <location>
        <position position="87"/>
    </location>
    <ligand>
        <name>S-adenosyl-L-methionine</name>
        <dbReference type="ChEBI" id="CHEBI:59789"/>
    </ligand>
</feature>
<dbReference type="InterPro" id="IPR001737">
    <property type="entry name" value="KsgA/Erm"/>
</dbReference>
<dbReference type="HAMAP" id="MF_00607">
    <property type="entry name" value="16SrRNA_methyltr_A"/>
    <property type="match status" value="1"/>
</dbReference>
<dbReference type="GO" id="GO:0003723">
    <property type="term" value="F:RNA binding"/>
    <property type="evidence" value="ECO:0007669"/>
    <property type="project" value="UniProtKB-UniRule"/>
</dbReference>
<evidence type="ECO:0000256" key="8">
    <source>
        <dbReference type="PROSITE-ProRule" id="PRU01026"/>
    </source>
</evidence>
<comment type="caution">
    <text evidence="10">The sequence shown here is derived from an EMBL/GenBank/DDBJ whole genome shotgun (WGS) entry which is preliminary data.</text>
</comment>
<comment type="subcellular location">
    <subcellularLocation>
        <location evidence="7">Cytoplasm</location>
    </subcellularLocation>
</comment>
<evidence type="ECO:0000259" key="9">
    <source>
        <dbReference type="SMART" id="SM00650"/>
    </source>
</evidence>
<evidence type="ECO:0000256" key="6">
    <source>
        <dbReference type="ARBA" id="ARBA00022884"/>
    </source>
</evidence>
<reference evidence="10 11" key="1">
    <citation type="journal article" date="2012" name="Int. J. Syst. Evol. Microbiol.">
        <title>Flammeovirga pacifica sp. nov., isolated from deep-sea sediment.</title>
        <authorList>
            <person name="Xu H."/>
            <person name="Fu Y."/>
            <person name="Yang N."/>
            <person name="Ding Z."/>
            <person name="Lai Q."/>
            <person name="Zeng R."/>
        </authorList>
    </citation>
    <scope>NUCLEOTIDE SEQUENCE [LARGE SCALE GENOMIC DNA]</scope>
    <source>
        <strain evidence="11">DSM 24597 / LMG 26175 / WPAGA1</strain>
    </source>
</reference>
<keyword evidence="4 7" id="KW-0808">Transferase</keyword>
<dbReference type="InterPro" id="IPR023165">
    <property type="entry name" value="rRNA_Ade_diMease-like_C"/>
</dbReference>
<feature type="domain" description="Ribosomal RNA adenine methylase transferase N-terminal" evidence="9">
    <location>
        <begin position="20"/>
        <end position="191"/>
    </location>
</feature>
<accession>A0A1S1YX75</accession>
<dbReference type="AlphaFoldDB" id="A0A1S1YX75"/>
<keyword evidence="1 7" id="KW-0963">Cytoplasm</keyword>
<dbReference type="EC" id="2.1.1.182" evidence="7"/>
<dbReference type="GO" id="GO:0052908">
    <property type="term" value="F:16S rRNA (adenine(1518)-N(6)/adenine(1519)-N(6))-dimethyltransferase activity"/>
    <property type="evidence" value="ECO:0007669"/>
    <property type="project" value="UniProtKB-EC"/>
</dbReference>
<dbReference type="Proteomes" id="UP000179797">
    <property type="component" value="Unassembled WGS sequence"/>
</dbReference>
<protein>
    <recommendedName>
        <fullName evidence="7">Ribosomal RNA small subunit methyltransferase A</fullName>
        <ecNumber evidence="7">2.1.1.182</ecNumber>
    </recommendedName>
    <alternativeName>
        <fullName evidence="7">16S rRNA (adenine(1518)-N(6)/adenine(1519)-N(6))-dimethyltransferase</fullName>
    </alternativeName>
    <alternativeName>
        <fullName evidence="7">16S rRNA dimethyladenosine transferase</fullName>
    </alternativeName>
    <alternativeName>
        <fullName evidence="7">16S rRNA dimethylase</fullName>
    </alternativeName>
    <alternativeName>
        <fullName evidence="7">S-adenosylmethionine-6-N', N'-adenosyl(rRNA) dimethyltransferase</fullName>
    </alternativeName>
</protein>
<dbReference type="Gene3D" id="1.10.8.100">
    <property type="entry name" value="Ribosomal RNA adenine dimethylase-like, domain 2"/>
    <property type="match status" value="1"/>
</dbReference>
<comment type="catalytic activity">
    <reaction evidence="7">
        <text>adenosine(1518)/adenosine(1519) in 16S rRNA + 4 S-adenosyl-L-methionine = N(6)-dimethyladenosine(1518)/N(6)-dimethyladenosine(1519) in 16S rRNA + 4 S-adenosyl-L-homocysteine + 4 H(+)</text>
        <dbReference type="Rhea" id="RHEA:19609"/>
        <dbReference type="Rhea" id="RHEA-COMP:10232"/>
        <dbReference type="Rhea" id="RHEA-COMP:10233"/>
        <dbReference type="ChEBI" id="CHEBI:15378"/>
        <dbReference type="ChEBI" id="CHEBI:57856"/>
        <dbReference type="ChEBI" id="CHEBI:59789"/>
        <dbReference type="ChEBI" id="CHEBI:74411"/>
        <dbReference type="ChEBI" id="CHEBI:74493"/>
        <dbReference type="EC" id="2.1.1.182"/>
    </reaction>
</comment>
<keyword evidence="11" id="KW-1185">Reference proteome</keyword>
<name>A0A1S1YX75_FLAPC</name>
<dbReference type="PANTHER" id="PTHR11727:SF7">
    <property type="entry name" value="DIMETHYLADENOSINE TRANSFERASE-RELATED"/>
    <property type="match status" value="1"/>
</dbReference>
<evidence type="ECO:0000256" key="1">
    <source>
        <dbReference type="ARBA" id="ARBA00022490"/>
    </source>
</evidence>
<dbReference type="STRING" id="915059.NH26_04155"/>
<evidence type="ECO:0000313" key="10">
    <source>
        <dbReference type="EMBL" id="OHX65598.1"/>
    </source>
</evidence>
<feature type="binding site" evidence="7 8">
    <location>
        <position position="15"/>
    </location>
    <ligand>
        <name>S-adenosyl-L-methionine</name>
        <dbReference type="ChEBI" id="CHEBI:59789"/>
    </ligand>
</feature>
<keyword evidence="2 7" id="KW-0698">rRNA processing</keyword>
<dbReference type="PANTHER" id="PTHR11727">
    <property type="entry name" value="DIMETHYLADENOSINE TRANSFERASE"/>
    <property type="match status" value="1"/>
</dbReference>
<dbReference type="NCBIfam" id="TIGR00755">
    <property type="entry name" value="ksgA"/>
    <property type="match status" value="1"/>
</dbReference>
<comment type="function">
    <text evidence="7">Specifically dimethylates two adjacent adenosines (A1518 and A1519) in the loop of a conserved hairpin near the 3'-end of 16S rRNA in the 30S particle. May play a critical role in biogenesis of 30S subunits.</text>
</comment>
<evidence type="ECO:0000256" key="5">
    <source>
        <dbReference type="ARBA" id="ARBA00022691"/>
    </source>
</evidence>
<gene>
    <name evidence="7" type="primary">rsmA</name>
    <name evidence="7" type="synonym">ksgA</name>
    <name evidence="10" type="ORF">NH26_04155</name>
</gene>
<feature type="binding site" evidence="7 8">
    <location>
        <position position="41"/>
    </location>
    <ligand>
        <name>S-adenosyl-L-methionine</name>
        <dbReference type="ChEBI" id="CHEBI:59789"/>
    </ligand>
</feature>
<dbReference type="SUPFAM" id="SSF53335">
    <property type="entry name" value="S-adenosyl-L-methionine-dependent methyltransferases"/>
    <property type="match status" value="1"/>
</dbReference>
<evidence type="ECO:0000256" key="7">
    <source>
        <dbReference type="HAMAP-Rule" id="MF_00607"/>
    </source>
</evidence>
<dbReference type="CDD" id="cd02440">
    <property type="entry name" value="AdoMet_MTases"/>
    <property type="match status" value="1"/>
</dbReference>
<dbReference type="EMBL" id="JRYR02000001">
    <property type="protein sequence ID" value="OHX65598.1"/>
    <property type="molecule type" value="Genomic_DNA"/>
</dbReference>
<evidence type="ECO:0000256" key="2">
    <source>
        <dbReference type="ARBA" id="ARBA00022552"/>
    </source>
</evidence>
<dbReference type="GO" id="GO:0005829">
    <property type="term" value="C:cytosol"/>
    <property type="evidence" value="ECO:0007669"/>
    <property type="project" value="TreeGrafter"/>
</dbReference>
<proteinExistence type="inferred from homology"/>
<evidence type="ECO:0000256" key="4">
    <source>
        <dbReference type="ARBA" id="ARBA00022679"/>
    </source>
</evidence>
<keyword evidence="3 7" id="KW-0489">Methyltransferase</keyword>
<evidence type="ECO:0000256" key="3">
    <source>
        <dbReference type="ARBA" id="ARBA00022603"/>
    </source>
</evidence>